<reference evidence="2 3" key="1">
    <citation type="submission" date="2020-08" db="EMBL/GenBank/DDBJ databases">
        <title>Genomic Encyclopedia of Type Strains, Phase IV (KMG-IV): sequencing the most valuable type-strain genomes for metagenomic binning, comparative biology and taxonomic classification.</title>
        <authorList>
            <person name="Goeker M."/>
        </authorList>
    </citation>
    <scope>NUCLEOTIDE SEQUENCE [LARGE SCALE GENOMIC DNA]</scope>
    <source>
        <strain evidence="2 3">DSM 105074</strain>
    </source>
</reference>
<accession>A0A840TMX7</accession>
<sequence>MKIAVISTSPRKGSSSLKAARYLESTLRESGQEEVELLNFEEVDIPMVGRGSLDKEKLTPFQQKLVSTWEEAEVVIFTIPEYNWTTSGELINAMHQLGGKAFASLFHEKVFALVGVSSGRGGRRPCLEMTVVLNKLISFLNQSSVVSPKLFESHETGKNLDEAGNSTGNGVYEKGVKDFVDYTLKIARRWHGVAVGT</sequence>
<dbReference type="SUPFAM" id="SSF52218">
    <property type="entry name" value="Flavoproteins"/>
    <property type="match status" value="1"/>
</dbReference>
<proteinExistence type="predicted"/>
<protein>
    <submittedName>
        <fullName evidence="2">Chromate reductase</fullName>
    </submittedName>
</protein>
<organism evidence="2 3">
    <name type="scientific">Rhabdobacter roseus</name>
    <dbReference type="NCBI Taxonomy" id="1655419"/>
    <lineage>
        <taxon>Bacteria</taxon>
        <taxon>Pseudomonadati</taxon>
        <taxon>Bacteroidota</taxon>
        <taxon>Cytophagia</taxon>
        <taxon>Cytophagales</taxon>
        <taxon>Cytophagaceae</taxon>
        <taxon>Rhabdobacter</taxon>
    </lineage>
</organism>
<dbReference type="GO" id="GO:0016491">
    <property type="term" value="F:oxidoreductase activity"/>
    <property type="evidence" value="ECO:0007669"/>
    <property type="project" value="InterPro"/>
</dbReference>
<dbReference type="PANTHER" id="PTHR30543">
    <property type="entry name" value="CHROMATE REDUCTASE"/>
    <property type="match status" value="1"/>
</dbReference>
<dbReference type="Proteomes" id="UP000557307">
    <property type="component" value="Unassembled WGS sequence"/>
</dbReference>
<gene>
    <name evidence="2" type="ORF">HNQ92_003149</name>
</gene>
<name>A0A840TMX7_9BACT</name>
<dbReference type="InterPro" id="IPR005025">
    <property type="entry name" value="FMN_Rdtase-like_dom"/>
</dbReference>
<dbReference type="InterPro" id="IPR050712">
    <property type="entry name" value="NAD(P)H-dep_reductase"/>
</dbReference>
<dbReference type="AlphaFoldDB" id="A0A840TMX7"/>
<dbReference type="InterPro" id="IPR029039">
    <property type="entry name" value="Flavoprotein-like_sf"/>
</dbReference>
<evidence type="ECO:0000259" key="1">
    <source>
        <dbReference type="Pfam" id="PF03358"/>
    </source>
</evidence>
<keyword evidence="3" id="KW-1185">Reference proteome</keyword>
<comment type="caution">
    <text evidence="2">The sequence shown here is derived from an EMBL/GenBank/DDBJ whole genome shotgun (WGS) entry which is preliminary data.</text>
</comment>
<dbReference type="Gene3D" id="3.40.50.360">
    <property type="match status" value="1"/>
</dbReference>
<dbReference type="Pfam" id="PF03358">
    <property type="entry name" value="FMN_red"/>
    <property type="match status" value="1"/>
</dbReference>
<dbReference type="GO" id="GO:0005829">
    <property type="term" value="C:cytosol"/>
    <property type="evidence" value="ECO:0007669"/>
    <property type="project" value="TreeGrafter"/>
</dbReference>
<evidence type="ECO:0000313" key="3">
    <source>
        <dbReference type="Proteomes" id="UP000557307"/>
    </source>
</evidence>
<dbReference type="EMBL" id="JACHGF010000004">
    <property type="protein sequence ID" value="MBB5285001.1"/>
    <property type="molecule type" value="Genomic_DNA"/>
</dbReference>
<dbReference type="PANTHER" id="PTHR30543:SF21">
    <property type="entry name" value="NAD(P)H-DEPENDENT FMN REDUCTASE LOT6"/>
    <property type="match status" value="1"/>
</dbReference>
<evidence type="ECO:0000313" key="2">
    <source>
        <dbReference type="EMBL" id="MBB5285001.1"/>
    </source>
</evidence>
<dbReference type="GO" id="GO:0010181">
    <property type="term" value="F:FMN binding"/>
    <property type="evidence" value="ECO:0007669"/>
    <property type="project" value="TreeGrafter"/>
</dbReference>
<feature type="domain" description="NADPH-dependent FMN reductase-like" evidence="1">
    <location>
        <begin position="1"/>
        <end position="134"/>
    </location>
</feature>
<dbReference type="RefSeq" id="WP_184174940.1">
    <property type="nucleotide sequence ID" value="NZ_JACHGF010000004.1"/>
</dbReference>